<keyword evidence="4" id="KW-0547">Nucleotide-binding</keyword>
<evidence type="ECO:0000256" key="6">
    <source>
        <dbReference type="ARBA" id="ARBA00022840"/>
    </source>
</evidence>
<evidence type="ECO:0000256" key="1">
    <source>
        <dbReference type="ARBA" id="ARBA00012513"/>
    </source>
</evidence>
<evidence type="ECO:0000256" key="4">
    <source>
        <dbReference type="ARBA" id="ARBA00022741"/>
    </source>
</evidence>
<evidence type="ECO:0000259" key="9">
    <source>
        <dbReference type="PROSITE" id="PS50011"/>
    </source>
</evidence>
<evidence type="ECO:0000256" key="5">
    <source>
        <dbReference type="ARBA" id="ARBA00022777"/>
    </source>
</evidence>
<accession>A0A5J4T4M4</accession>
<dbReference type="EC" id="2.7.11.1" evidence="1"/>
<keyword evidence="2" id="KW-0723">Serine/threonine-protein kinase</keyword>
<dbReference type="EMBL" id="SNRW01038298">
    <property type="protein sequence ID" value="KAA6353349.1"/>
    <property type="molecule type" value="Genomic_DNA"/>
</dbReference>
<proteinExistence type="predicted"/>
<dbReference type="SUPFAM" id="SSF56112">
    <property type="entry name" value="Protein kinase-like (PK-like)"/>
    <property type="match status" value="1"/>
</dbReference>
<name>A0A5J4T4M4_9EUKA</name>
<evidence type="ECO:0000256" key="7">
    <source>
        <dbReference type="ARBA" id="ARBA00047899"/>
    </source>
</evidence>
<keyword evidence="3" id="KW-0808">Transferase</keyword>
<keyword evidence="6" id="KW-0067">ATP-binding</keyword>
<evidence type="ECO:0000313" key="11">
    <source>
        <dbReference type="Proteomes" id="UP000324800"/>
    </source>
</evidence>
<gene>
    <name evidence="10" type="ORF">EZS28_051124</name>
</gene>
<feature type="domain" description="Protein kinase" evidence="9">
    <location>
        <begin position="6"/>
        <end position="99"/>
    </location>
</feature>
<dbReference type="InterPro" id="IPR000719">
    <property type="entry name" value="Prot_kinase_dom"/>
</dbReference>
<dbReference type="PANTHER" id="PTHR44899">
    <property type="entry name" value="CAMK FAMILY PROTEIN KINASE"/>
    <property type="match status" value="1"/>
</dbReference>
<dbReference type="PROSITE" id="PS50011">
    <property type="entry name" value="PROTEIN_KINASE_DOM"/>
    <property type="match status" value="1"/>
</dbReference>
<dbReference type="GO" id="GO:0005524">
    <property type="term" value="F:ATP binding"/>
    <property type="evidence" value="ECO:0007669"/>
    <property type="project" value="UniProtKB-KW"/>
</dbReference>
<feature type="non-terminal residue" evidence="10">
    <location>
        <position position="99"/>
    </location>
</feature>
<dbReference type="GO" id="GO:0004674">
    <property type="term" value="F:protein serine/threonine kinase activity"/>
    <property type="evidence" value="ECO:0007669"/>
    <property type="project" value="UniProtKB-KW"/>
</dbReference>
<dbReference type="Pfam" id="PF00069">
    <property type="entry name" value="Pkinase"/>
    <property type="match status" value="1"/>
</dbReference>
<dbReference type="OrthoDB" id="2914378at2759"/>
<comment type="catalytic activity">
    <reaction evidence="8">
        <text>L-seryl-[protein] + ATP = O-phospho-L-seryl-[protein] + ADP + H(+)</text>
        <dbReference type="Rhea" id="RHEA:17989"/>
        <dbReference type="Rhea" id="RHEA-COMP:9863"/>
        <dbReference type="Rhea" id="RHEA-COMP:11604"/>
        <dbReference type="ChEBI" id="CHEBI:15378"/>
        <dbReference type="ChEBI" id="CHEBI:29999"/>
        <dbReference type="ChEBI" id="CHEBI:30616"/>
        <dbReference type="ChEBI" id="CHEBI:83421"/>
        <dbReference type="ChEBI" id="CHEBI:456216"/>
        <dbReference type="EC" id="2.7.11.1"/>
    </reaction>
</comment>
<evidence type="ECO:0000313" key="10">
    <source>
        <dbReference type="EMBL" id="KAA6353349.1"/>
    </source>
</evidence>
<sequence>MKKSDFNVIRALGRGSFGGTFLINEILSSKELVWKRMTLVDENDRRMALGEAEMLGSNQNEFLVQFIGSFEEKDEFFLLMEYCDKGDLRKYMIQLKEWG</sequence>
<comment type="catalytic activity">
    <reaction evidence="7">
        <text>L-threonyl-[protein] + ATP = O-phospho-L-threonyl-[protein] + ADP + H(+)</text>
        <dbReference type="Rhea" id="RHEA:46608"/>
        <dbReference type="Rhea" id="RHEA-COMP:11060"/>
        <dbReference type="Rhea" id="RHEA-COMP:11605"/>
        <dbReference type="ChEBI" id="CHEBI:15378"/>
        <dbReference type="ChEBI" id="CHEBI:30013"/>
        <dbReference type="ChEBI" id="CHEBI:30616"/>
        <dbReference type="ChEBI" id="CHEBI:61977"/>
        <dbReference type="ChEBI" id="CHEBI:456216"/>
        <dbReference type="EC" id="2.7.11.1"/>
    </reaction>
</comment>
<evidence type="ECO:0000256" key="8">
    <source>
        <dbReference type="ARBA" id="ARBA00048679"/>
    </source>
</evidence>
<dbReference type="PANTHER" id="PTHR44899:SF3">
    <property type="entry name" value="SERINE_THREONINE-PROTEIN KINASE NEK1"/>
    <property type="match status" value="1"/>
</dbReference>
<keyword evidence="5" id="KW-0418">Kinase</keyword>
<dbReference type="Proteomes" id="UP000324800">
    <property type="component" value="Unassembled WGS sequence"/>
</dbReference>
<evidence type="ECO:0000256" key="3">
    <source>
        <dbReference type="ARBA" id="ARBA00022679"/>
    </source>
</evidence>
<protein>
    <recommendedName>
        <fullName evidence="1">non-specific serine/threonine protein kinase</fullName>
        <ecNumber evidence="1">2.7.11.1</ecNumber>
    </recommendedName>
</protein>
<organism evidence="10 11">
    <name type="scientific">Streblomastix strix</name>
    <dbReference type="NCBI Taxonomy" id="222440"/>
    <lineage>
        <taxon>Eukaryota</taxon>
        <taxon>Metamonada</taxon>
        <taxon>Preaxostyla</taxon>
        <taxon>Oxymonadida</taxon>
        <taxon>Streblomastigidae</taxon>
        <taxon>Streblomastix</taxon>
    </lineage>
</organism>
<comment type="caution">
    <text evidence="10">The sequence shown here is derived from an EMBL/GenBank/DDBJ whole genome shotgun (WGS) entry which is preliminary data.</text>
</comment>
<reference evidence="10 11" key="1">
    <citation type="submission" date="2019-03" db="EMBL/GenBank/DDBJ databases">
        <title>Single cell metagenomics reveals metabolic interactions within the superorganism composed of flagellate Streblomastix strix and complex community of Bacteroidetes bacteria on its surface.</title>
        <authorList>
            <person name="Treitli S.C."/>
            <person name="Kolisko M."/>
            <person name="Husnik F."/>
            <person name="Keeling P."/>
            <person name="Hampl V."/>
        </authorList>
    </citation>
    <scope>NUCLEOTIDE SEQUENCE [LARGE SCALE GENOMIC DNA]</scope>
    <source>
        <strain evidence="10">ST1C</strain>
    </source>
</reference>
<dbReference type="Gene3D" id="1.10.510.10">
    <property type="entry name" value="Transferase(Phosphotransferase) domain 1"/>
    <property type="match status" value="1"/>
</dbReference>
<dbReference type="InterPro" id="IPR011009">
    <property type="entry name" value="Kinase-like_dom_sf"/>
</dbReference>
<dbReference type="InterPro" id="IPR051131">
    <property type="entry name" value="NEK_Ser/Thr_kinase_NIMA"/>
</dbReference>
<dbReference type="AlphaFoldDB" id="A0A5J4T4M4"/>
<evidence type="ECO:0000256" key="2">
    <source>
        <dbReference type="ARBA" id="ARBA00022527"/>
    </source>
</evidence>